<proteinExistence type="inferred from homology"/>
<dbReference type="Proteomes" id="UP001159405">
    <property type="component" value="Unassembled WGS sequence"/>
</dbReference>
<organism evidence="7 8">
    <name type="scientific">Porites lobata</name>
    <dbReference type="NCBI Taxonomy" id="104759"/>
    <lineage>
        <taxon>Eukaryota</taxon>
        <taxon>Metazoa</taxon>
        <taxon>Cnidaria</taxon>
        <taxon>Anthozoa</taxon>
        <taxon>Hexacorallia</taxon>
        <taxon>Scleractinia</taxon>
        <taxon>Fungiina</taxon>
        <taxon>Poritidae</taxon>
        <taxon>Porites</taxon>
    </lineage>
</organism>
<keyword evidence="1 6" id="KW-0378">Hydrolase</keyword>
<evidence type="ECO:0000256" key="2">
    <source>
        <dbReference type="ARBA" id="ARBA00035119"/>
    </source>
</evidence>
<comment type="caution">
    <text evidence="7">The sequence shown here is derived from an EMBL/GenBank/DDBJ whole genome shotgun (WGS) entry which is preliminary data.</text>
</comment>
<dbReference type="Pfam" id="PF10343">
    <property type="entry name" value="Q_salvage"/>
    <property type="match status" value="1"/>
</dbReference>
<dbReference type="PANTHER" id="PTHR21314:SF0">
    <property type="entry name" value="QUEUOSINE 5'-PHOSPHATE N-GLYCOSYLASE_HYDROLASE"/>
    <property type="match status" value="1"/>
</dbReference>
<accession>A0ABN8QT52</accession>
<reference evidence="7 8" key="1">
    <citation type="submission" date="2022-05" db="EMBL/GenBank/DDBJ databases">
        <authorList>
            <consortium name="Genoscope - CEA"/>
            <person name="William W."/>
        </authorList>
    </citation>
    <scope>NUCLEOTIDE SEQUENCE [LARGE SCALE GENOMIC DNA]</scope>
</reference>
<gene>
    <name evidence="7" type="ORF">PLOB_00010520</name>
</gene>
<dbReference type="PANTHER" id="PTHR21314">
    <property type="entry name" value="QUEUOSINE 5'-PHOSPHATE N-GLYCOSYLASE_HYDROLASE-RELATED"/>
    <property type="match status" value="1"/>
</dbReference>
<sequence length="355" mass="41035">MSDISSNVTSKPLNPRDSAKFISSRSQNVSICQKGVEEASKGIFDCLKSKKYSFKSWKEHELHPNDMTKETLDWIVVLDALNFSFWTDEKVEPWIVRFEGKNYKGYWALCAAINRALKEGIQFTTPSYYADVTVTQLQHIFRSETPTEMPLLEERRKNLNEVGKVLVKDYKNSFTNVLLQCNHSAEKLLNLITSTFKCFQDEAEFEGTNVSFYKRAQILIADIWACFEGQGWGHFTDIDHLTMFADYRVPQSLLHLGIMKYTDELLEKLKKGEVIPAGDKLELEIRGNTIWAVELTYQEMVKMAKGDSQFSSLPPEELSSVVNAVIIDYYLWDFAKRELEGITEFPFHKTRTIFY</sequence>
<dbReference type="EMBL" id="CALNXK010000154">
    <property type="protein sequence ID" value="CAH3170174.1"/>
    <property type="molecule type" value="Genomic_DNA"/>
</dbReference>
<name>A0ABN8QT52_9CNID</name>
<evidence type="ECO:0000313" key="7">
    <source>
        <dbReference type="EMBL" id="CAH3170174.1"/>
    </source>
</evidence>
<comment type="similarity">
    <text evidence="2 6">Belongs to the QNG1 protein family.</text>
</comment>
<evidence type="ECO:0000313" key="8">
    <source>
        <dbReference type="Proteomes" id="UP001159405"/>
    </source>
</evidence>
<evidence type="ECO:0000256" key="5">
    <source>
        <dbReference type="ARBA" id="ARBA00048204"/>
    </source>
</evidence>
<dbReference type="InterPro" id="IPR019438">
    <property type="entry name" value="Q_salvage"/>
</dbReference>
<evidence type="ECO:0000256" key="6">
    <source>
        <dbReference type="RuleBase" id="RU365002"/>
    </source>
</evidence>
<evidence type="ECO:0000256" key="3">
    <source>
        <dbReference type="ARBA" id="ARBA00035306"/>
    </source>
</evidence>
<comment type="function">
    <text evidence="6">Catalyzes the hydrolysis of queuosine 5'-phosphate, releasing the nucleobase queuine (q). Is required for salvage of queuine from exogenous queuosine (Q) that is imported and then converted to queuosine 5'-phosphate intracellularly.</text>
</comment>
<comment type="catalytic activity">
    <reaction evidence="5 6">
        <text>queuosine 5'-phosphate + H2O = queuine + D-ribose 5-phosphate</text>
        <dbReference type="Rhea" id="RHEA:75387"/>
        <dbReference type="ChEBI" id="CHEBI:15377"/>
        <dbReference type="ChEBI" id="CHEBI:17433"/>
        <dbReference type="ChEBI" id="CHEBI:78346"/>
        <dbReference type="ChEBI" id="CHEBI:194371"/>
    </reaction>
    <physiologicalReaction direction="left-to-right" evidence="5 6">
        <dbReference type="Rhea" id="RHEA:75388"/>
    </physiologicalReaction>
</comment>
<evidence type="ECO:0000256" key="4">
    <source>
        <dbReference type="ARBA" id="ARBA00035393"/>
    </source>
</evidence>
<protein>
    <recommendedName>
        <fullName evidence="3 6">Queuosine 5'-phosphate N-glycosylase/hydrolase</fullName>
        <ecNumber evidence="6">3.2.2.-</ecNumber>
    </recommendedName>
    <alternativeName>
        <fullName evidence="4 6">Queuosine-nucleotide N-glycosylase/hydrolase</fullName>
    </alternativeName>
</protein>
<evidence type="ECO:0000256" key="1">
    <source>
        <dbReference type="ARBA" id="ARBA00022801"/>
    </source>
</evidence>
<dbReference type="EC" id="3.2.2.-" evidence="6"/>
<keyword evidence="8" id="KW-1185">Reference proteome</keyword>